<dbReference type="PROSITE" id="PS51375">
    <property type="entry name" value="PPR"/>
    <property type="match status" value="4"/>
</dbReference>
<evidence type="ECO:0000256" key="4">
    <source>
        <dbReference type="PROSITE-ProRule" id="PRU00708"/>
    </source>
</evidence>
<dbReference type="InterPro" id="IPR011990">
    <property type="entry name" value="TPR-like_helical_dom_sf"/>
</dbReference>
<dbReference type="EMBL" id="LSRQ01003355">
    <property type="protein sequence ID" value="OAY71684.1"/>
    <property type="molecule type" value="Genomic_DNA"/>
</dbReference>
<feature type="repeat" description="PPR" evidence="4">
    <location>
        <begin position="294"/>
        <end position="328"/>
    </location>
</feature>
<accession>A0A199V3P9</accession>
<feature type="repeat" description="PPR" evidence="4">
    <location>
        <begin position="61"/>
        <end position="95"/>
    </location>
</feature>
<feature type="domain" description="DYW" evidence="6">
    <location>
        <begin position="509"/>
        <end position="591"/>
    </location>
</feature>
<dbReference type="InterPro" id="IPR046848">
    <property type="entry name" value="E_motif"/>
</dbReference>
<dbReference type="InterPro" id="IPR002885">
    <property type="entry name" value="PPR_rpt"/>
</dbReference>
<dbReference type="GO" id="GO:0003723">
    <property type="term" value="F:RNA binding"/>
    <property type="evidence" value="ECO:0007669"/>
    <property type="project" value="InterPro"/>
</dbReference>
<comment type="caution">
    <text evidence="7">The sequence shown here is derived from an EMBL/GenBank/DDBJ whole genome shotgun (WGS) entry which is preliminary data.</text>
</comment>
<dbReference type="FunFam" id="1.25.40.10:FF:000090">
    <property type="entry name" value="Pentatricopeptide repeat-containing protein, chloroplastic"/>
    <property type="match status" value="1"/>
</dbReference>
<comment type="similarity">
    <text evidence="1">Belongs to the PPR family. PCMP-H subfamily.</text>
</comment>
<organism evidence="7 8">
    <name type="scientific">Ananas comosus</name>
    <name type="common">Pineapple</name>
    <name type="synonym">Ananas ananas</name>
    <dbReference type="NCBI Taxonomy" id="4615"/>
    <lineage>
        <taxon>Eukaryota</taxon>
        <taxon>Viridiplantae</taxon>
        <taxon>Streptophyta</taxon>
        <taxon>Embryophyta</taxon>
        <taxon>Tracheophyta</taxon>
        <taxon>Spermatophyta</taxon>
        <taxon>Magnoliopsida</taxon>
        <taxon>Liliopsida</taxon>
        <taxon>Poales</taxon>
        <taxon>Bromeliaceae</taxon>
        <taxon>Bromelioideae</taxon>
        <taxon>Ananas</taxon>
    </lineage>
</organism>
<dbReference type="NCBIfam" id="TIGR00756">
    <property type="entry name" value="PPR"/>
    <property type="match status" value="5"/>
</dbReference>
<evidence type="ECO:0000259" key="6">
    <source>
        <dbReference type="Pfam" id="PF14432"/>
    </source>
</evidence>
<proteinExistence type="inferred from homology"/>
<dbReference type="Pfam" id="PF13041">
    <property type="entry name" value="PPR_2"/>
    <property type="match status" value="2"/>
</dbReference>
<dbReference type="InterPro" id="IPR032867">
    <property type="entry name" value="DYW_dom"/>
</dbReference>
<dbReference type="Proteomes" id="UP000092600">
    <property type="component" value="Unassembled WGS sequence"/>
</dbReference>
<dbReference type="GO" id="GO:0008270">
    <property type="term" value="F:zinc ion binding"/>
    <property type="evidence" value="ECO:0007669"/>
    <property type="project" value="InterPro"/>
</dbReference>
<keyword evidence="2" id="KW-0677">Repeat</keyword>
<dbReference type="Pfam" id="PF20431">
    <property type="entry name" value="E_motif"/>
    <property type="match status" value="1"/>
</dbReference>
<sequence>MYCSIGVGSECSNIRKLVWANRNIISTLGLQQLLQICAKEKSLILGKSSHALAIHAGLLTDTLTCNILINLYSKCGQIDPARRVFDRMPGRSIVSWNTMIGGYTQYGKDIEALRLFLRMHQEGTPMSEFTLSSILCACAAKFAITECKQLHALALKSAMDSNVFVGTAILDVYAKCNMINHACQMFDEMPERSSVTWSSMIAGYVQNDLHEEALKLFRRAQKMGTELTQFSLSATVSACASLAATIEGTQLHAIVMKAGFDSNIFVITSLLNVYSRCGQMEKAYLVFTDIKEKNVVLWNAMIAGFSRHAHVWECMILFEKMQQNAMHPNEVTYISVLSAFSHTGLVEKGRHYFRLLMNDKNVQPNVLHYSCIVDVLGRAGHVNEAWELMAKMPFEATASMWGSLLGSCRIHGNPELAKIAAGHLFQLEPYNAANLVLLSNIYAASANWGEVIMARKILKGSGAKKETGKSWIEVKGKVHIFVVGEREHCKISDIYAKMEDLINEMTELGYRTDTRCDLHDVKEDEKGELLKHHSEKLALAFGLMSLPCKIPIRINKNLRVCGDCHSFMKLASRITGREIIVRDLNRFHHFSVFCLTLKPVVSGQEKRLQNPSPLRGSLEHENHIDLSISGVIGTFPFHAEHPKEARKRSGRKVKESKRRNGENGIKVPSLLLQKISSLQEVGGTTYLAQREFCGGPTPTYHIVIKSDVS</sequence>
<dbReference type="Pfam" id="PF01535">
    <property type="entry name" value="PPR"/>
    <property type="match status" value="3"/>
</dbReference>
<dbReference type="Pfam" id="PF14432">
    <property type="entry name" value="DYW_deaminase"/>
    <property type="match status" value="1"/>
</dbReference>
<keyword evidence="3" id="KW-0809">Transit peptide</keyword>
<dbReference type="AlphaFoldDB" id="A0A199V3P9"/>
<dbReference type="Gene3D" id="1.25.40.10">
    <property type="entry name" value="Tetratricopeptide repeat domain"/>
    <property type="match status" value="4"/>
</dbReference>
<evidence type="ECO:0000313" key="8">
    <source>
        <dbReference type="Proteomes" id="UP000092600"/>
    </source>
</evidence>
<evidence type="ECO:0000256" key="5">
    <source>
        <dbReference type="SAM" id="MobiDB-lite"/>
    </source>
</evidence>
<feature type="compositionally biased region" description="Basic residues" evidence="5">
    <location>
        <begin position="644"/>
        <end position="657"/>
    </location>
</feature>
<dbReference type="FunFam" id="1.25.40.10:FF:000488">
    <property type="entry name" value="Pentatricopeptide repeat-containing protein, mitochondrial"/>
    <property type="match status" value="1"/>
</dbReference>
<gene>
    <name evidence="7" type="ORF">ACMD2_11691</name>
</gene>
<feature type="repeat" description="PPR" evidence="4">
    <location>
        <begin position="193"/>
        <end position="227"/>
    </location>
</feature>
<protein>
    <submittedName>
        <fullName evidence="7">Pentatricopeptide repeat-containing protein</fullName>
    </submittedName>
</protein>
<evidence type="ECO:0000256" key="2">
    <source>
        <dbReference type="ARBA" id="ARBA00022737"/>
    </source>
</evidence>
<feature type="region of interest" description="Disordered" evidence="5">
    <location>
        <begin position="641"/>
        <end position="660"/>
    </location>
</feature>
<evidence type="ECO:0000313" key="7">
    <source>
        <dbReference type="EMBL" id="OAY71684.1"/>
    </source>
</evidence>
<dbReference type="PANTHER" id="PTHR47926:SF542">
    <property type="entry name" value="PENTATRICOPEPTIDE REPEAT-CONTAINING PROTEIN"/>
    <property type="match status" value="1"/>
</dbReference>
<reference evidence="7 8" key="1">
    <citation type="journal article" date="2016" name="DNA Res.">
        <title>The draft genome of MD-2 pineapple using hybrid error correction of long reads.</title>
        <authorList>
            <person name="Redwan R.M."/>
            <person name="Saidin A."/>
            <person name="Kumar S.V."/>
        </authorList>
    </citation>
    <scope>NUCLEOTIDE SEQUENCE [LARGE SCALE GENOMIC DNA]</scope>
    <source>
        <strain evidence="8">cv. MD2</strain>
        <tissue evidence="7">Leaf</tissue>
    </source>
</reference>
<dbReference type="Pfam" id="PF12854">
    <property type="entry name" value="PPR_1"/>
    <property type="match status" value="1"/>
</dbReference>
<evidence type="ECO:0000256" key="3">
    <source>
        <dbReference type="ARBA" id="ARBA00022946"/>
    </source>
</evidence>
<evidence type="ECO:0000256" key="1">
    <source>
        <dbReference type="ARBA" id="ARBA00006643"/>
    </source>
</evidence>
<dbReference type="GO" id="GO:0009451">
    <property type="term" value="P:RNA modification"/>
    <property type="evidence" value="ECO:0007669"/>
    <property type="project" value="InterPro"/>
</dbReference>
<name>A0A199V3P9_ANACO</name>
<dbReference type="FunFam" id="1.25.40.10:FF:000381">
    <property type="entry name" value="Pentatricopeptide repeat-containing protein"/>
    <property type="match status" value="1"/>
</dbReference>
<dbReference type="InterPro" id="IPR046960">
    <property type="entry name" value="PPR_At4g14850-like_plant"/>
</dbReference>
<dbReference type="PANTHER" id="PTHR47926">
    <property type="entry name" value="PENTATRICOPEPTIDE REPEAT-CONTAINING PROTEIN"/>
    <property type="match status" value="1"/>
</dbReference>
<feature type="repeat" description="PPR" evidence="4">
    <location>
        <begin position="329"/>
        <end position="364"/>
    </location>
</feature>